<feature type="transmembrane region" description="Helical" evidence="1">
    <location>
        <begin position="85"/>
        <end position="106"/>
    </location>
</feature>
<dbReference type="AlphaFoldDB" id="A0A386PKB8"/>
<gene>
    <name evidence="2" type="ORF">DB313_00265</name>
</gene>
<keyword evidence="1" id="KW-0472">Membrane</keyword>
<feature type="transmembrane region" description="Helical" evidence="1">
    <location>
        <begin position="126"/>
        <end position="148"/>
    </location>
</feature>
<reference evidence="2 3" key="1">
    <citation type="journal article" date="2018" name="Infect. Genet. Evol.">
        <title>Genome-wide analysis of Borrelia turcica and 'Candidatus Borrelia tachyglossi' shows relapsing fever-like genomes with unique genomic links to Lyme disease Borrelia.</title>
        <authorList>
            <person name="Gofton A.W."/>
            <person name="Margos G."/>
            <person name="Fingerle V."/>
            <person name="Hepner S."/>
            <person name="Loh S.M."/>
            <person name="Ryan U."/>
            <person name="Irwin P."/>
            <person name="Oskam C.L."/>
        </authorList>
    </citation>
    <scope>NUCLEOTIDE SEQUENCE [LARGE SCALE GENOMIC DNA]</scope>
    <source>
        <strain evidence="2 3">IST7</strain>
    </source>
</reference>
<feature type="transmembrane region" description="Helical" evidence="1">
    <location>
        <begin position="6"/>
        <end position="25"/>
    </location>
</feature>
<accession>A0A386PKB8</accession>
<keyword evidence="3" id="KW-1185">Reference proteome</keyword>
<protein>
    <recommendedName>
        <fullName evidence="4">Queuosine transporter</fullName>
    </recommendedName>
</protein>
<feature type="transmembrane region" description="Helical" evidence="1">
    <location>
        <begin position="30"/>
        <end position="50"/>
    </location>
</feature>
<evidence type="ECO:0000256" key="1">
    <source>
        <dbReference type="SAM" id="Phobius"/>
    </source>
</evidence>
<dbReference type="KEGG" id="btur:DB313_00265"/>
<keyword evidence="1" id="KW-0812">Transmembrane</keyword>
<keyword evidence="1" id="KW-1133">Transmembrane helix</keyword>
<feature type="transmembrane region" description="Helical" evidence="1">
    <location>
        <begin position="169"/>
        <end position="190"/>
    </location>
</feature>
<evidence type="ECO:0000313" key="3">
    <source>
        <dbReference type="Proteomes" id="UP000275571"/>
    </source>
</evidence>
<dbReference type="OrthoDB" id="350502at2"/>
<dbReference type="Proteomes" id="UP000275571">
    <property type="component" value="Chromosome"/>
</dbReference>
<evidence type="ECO:0008006" key="4">
    <source>
        <dbReference type="Google" id="ProtNLM"/>
    </source>
</evidence>
<feature type="transmembrane region" description="Helical" evidence="1">
    <location>
        <begin position="202"/>
        <end position="220"/>
    </location>
</feature>
<dbReference type="EMBL" id="CP028884">
    <property type="protein sequence ID" value="AYE35948.1"/>
    <property type="molecule type" value="Genomic_DNA"/>
</dbReference>
<organism evidence="2 3">
    <name type="scientific">Borrelia turcica IST7</name>
    <dbReference type="NCBI Taxonomy" id="1104446"/>
    <lineage>
        <taxon>Bacteria</taxon>
        <taxon>Pseudomonadati</taxon>
        <taxon>Spirochaetota</taxon>
        <taxon>Spirochaetia</taxon>
        <taxon>Spirochaetales</taxon>
        <taxon>Borreliaceae</taxon>
        <taxon>Borrelia</taxon>
    </lineage>
</organism>
<dbReference type="RefSeq" id="WP_120103867.1">
    <property type="nucleotide sequence ID" value="NZ_CP028884.1"/>
</dbReference>
<proteinExistence type="predicted"/>
<evidence type="ECO:0000313" key="2">
    <source>
        <dbReference type="EMBL" id="AYE35948.1"/>
    </source>
</evidence>
<dbReference type="InterPro" id="IPR003744">
    <property type="entry name" value="YhhQ"/>
</dbReference>
<name>A0A386PKB8_9SPIR</name>
<feature type="transmembrane region" description="Helical" evidence="1">
    <location>
        <begin position="56"/>
        <end position="73"/>
    </location>
</feature>
<dbReference type="Pfam" id="PF02592">
    <property type="entry name" value="Vut_1"/>
    <property type="match status" value="1"/>
</dbReference>
<sequence length="228" mass="26596">MTDLILWASLLLSVYLFLTIFYYLFGKAGIFCFVAITTIISKIFILKKVIIFEQTANLTTITFLSILFSLNLITEKYNAKSAIKCTTLGMLINITFVLMINFTLAFQNNEFDTSNIHFKILFYNNSYSALTVIGTYIIYICQNINIYMYAALKRKNMKIKWIKHNLTRFTTLFISYILIKASVYVISHLYRDYDIDCIIKGSWIFVITIMITDTFIYHFLTSLKVQEA</sequence>